<dbReference type="EMBL" id="MFRE01000014">
    <property type="protein sequence ID" value="OGH93998.1"/>
    <property type="molecule type" value="Genomic_DNA"/>
</dbReference>
<name>A0A1F6PD03_9BACT</name>
<dbReference type="Proteomes" id="UP000178254">
    <property type="component" value="Unassembled WGS sequence"/>
</dbReference>
<dbReference type="InterPro" id="IPR018274">
    <property type="entry name" value="PEP_util_AS"/>
</dbReference>
<protein>
    <recommendedName>
        <fullName evidence="4">PEP-utilising enzyme mobile domain-containing protein</fullName>
    </recommendedName>
</protein>
<dbReference type="PANTHER" id="PTHR43030:SF1">
    <property type="entry name" value="PHOSPHOENOLPYRUVATE SYNTHASE"/>
    <property type="match status" value="1"/>
</dbReference>
<dbReference type="GO" id="GO:0008986">
    <property type="term" value="F:pyruvate, water dikinase activity"/>
    <property type="evidence" value="ECO:0007669"/>
    <property type="project" value="InterPro"/>
</dbReference>
<dbReference type="GO" id="GO:0005524">
    <property type="term" value="F:ATP binding"/>
    <property type="evidence" value="ECO:0007669"/>
    <property type="project" value="UniProtKB-KW"/>
</dbReference>
<gene>
    <name evidence="5" type="ORF">A2538_03090</name>
</gene>
<evidence type="ECO:0000313" key="5">
    <source>
        <dbReference type="EMBL" id="OGH93998.1"/>
    </source>
</evidence>
<dbReference type="PROSITE" id="PS00370">
    <property type="entry name" value="PEP_ENZYMES_PHOS_SITE"/>
    <property type="match status" value="1"/>
</dbReference>
<evidence type="ECO:0000256" key="1">
    <source>
        <dbReference type="ARBA" id="ARBA00007837"/>
    </source>
</evidence>
<dbReference type="STRING" id="1798709.A2538_03090"/>
<dbReference type="InterPro" id="IPR006319">
    <property type="entry name" value="PEP_synth"/>
</dbReference>
<accession>A0A1F6PD03</accession>
<evidence type="ECO:0000256" key="3">
    <source>
        <dbReference type="ARBA" id="ARBA00022840"/>
    </source>
</evidence>
<dbReference type="SUPFAM" id="SSF52009">
    <property type="entry name" value="Phosphohistidine domain"/>
    <property type="match status" value="1"/>
</dbReference>
<dbReference type="Gene3D" id="3.50.30.10">
    <property type="entry name" value="Phosphohistidine domain"/>
    <property type="match status" value="1"/>
</dbReference>
<reference evidence="5 6" key="1">
    <citation type="journal article" date="2016" name="Nat. Commun.">
        <title>Thousands of microbial genomes shed light on interconnected biogeochemical processes in an aquifer system.</title>
        <authorList>
            <person name="Anantharaman K."/>
            <person name="Brown C.T."/>
            <person name="Hug L.A."/>
            <person name="Sharon I."/>
            <person name="Castelle C.J."/>
            <person name="Probst A.J."/>
            <person name="Thomas B.C."/>
            <person name="Singh A."/>
            <person name="Wilkins M.J."/>
            <person name="Karaoz U."/>
            <person name="Brodie E.L."/>
            <person name="Williams K.H."/>
            <person name="Hubbard S.S."/>
            <person name="Banfield J.F."/>
        </authorList>
    </citation>
    <scope>NUCLEOTIDE SEQUENCE [LARGE SCALE GENOMIC DNA]</scope>
</reference>
<evidence type="ECO:0000256" key="2">
    <source>
        <dbReference type="ARBA" id="ARBA00022741"/>
    </source>
</evidence>
<evidence type="ECO:0000259" key="4">
    <source>
        <dbReference type="Pfam" id="PF00391"/>
    </source>
</evidence>
<comment type="caution">
    <text evidence="5">The sequence shown here is derived from an EMBL/GenBank/DDBJ whole genome shotgun (WGS) entry which is preliminary data.</text>
</comment>
<dbReference type="InterPro" id="IPR008279">
    <property type="entry name" value="PEP-util_enz_mobile_dom"/>
</dbReference>
<keyword evidence="2" id="KW-0547">Nucleotide-binding</keyword>
<dbReference type="PANTHER" id="PTHR43030">
    <property type="entry name" value="PHOSPHOENOLPYRUVATE SYNTHASE"/>
    <property type="match status" value="1"/>
</dbReference>
<proteinExistence type="inferred from homology"/>
<dbReference type="InterPro" id="IPR036637">
    <property type="entry name" value="Phosphohistidine_dom_sf"/>
</dbReference>
<comment type="similarity">
    <text evidence="1">Belongs to the PEP-utilizing enzyme family.</text>
</comment>
<keyword evidence="3" id="KW-0067">ATP-binding</keyword>
<feature type="domain" description="PEP-utilising enzyme mobile" evidence="4">
    <location>
        <begin position="424"/>
        <end position="494"/>
    </location>
</feature>
<sequence>MDLDKIRTTDWYRQETESAPYFIYRPCCGCLHWFHDQDSNIFWLCRNDLAKGYFSKDLMRQLAEKYLLKEREDFGFIDNLYNDWYQKVRVSSEKIFEEINKIGVKKFSDSLLLRINHRLASANFFMWNLFYIDIYDLDAEGLVKKELIEENVVLEDAEIADLMSQEKLISHQRSERDLLKIVEDIKKTPGALNTFLYISSPQNLHRLKLYPEIEKAIENYQSSYFWIYNSWGHTQVLTAFEIVENIKQILSGPRDTHKELDMLVNFSKEIKDKKTKIFKYYHLSKWGKQMFHFFGVISFWRDERKVQVQRLNHYLELVGTEMARRSNLNWEDIKKCDPLAIKSLPVKRSLTKKYETLFKKSYMLAWNGKSEYHLNPALSSKLENIIEKSIDSAVTEIRGVIACTGKAEGRVVVINKMSEFSKMSQGDVLVTVSTRPEFVPLMKKAVAIVTDEGGITSHAAVVSRELKIPCIIGTQAATKKLKDGDWVLVNADHGVVIVK</sequence>
<evidence type="ECO:0000313" key="6">
    <source>
        <dbReference type="Proteomes" id="UP000178254"/>
    </source>
</evidence>
<dbReference type="Pfam" id="PF00391">
    <property type="entry name" value="PEP-utilizers"/>
    <property type="match status" value="1"/>
</dbReference>
<organism evidence="5 6">
    <name type="scientific">Candidatus Magasanikbacteria bacterium RIFOXYD2_FULL_41_14</name>
    <dbReference type="NCBI Taxonomy" id="1798709"/>
    <lineage>
        <taxon>Bacteria</taxon>
        <taxon>Candidatus Magasanikiibacteriota</taxon>
    </lineage>
</organism>
<dbReference type="AlphaFoldDB" id="A0A1F6PD03"/>